<dbReference type="EMBL" id="CP003181">
    <property type="protein sequence ID" value="AHJ63490.1"/>
    <property type="molecule type" value="Genomic_DNA"/>
</dbReference>
<evidence type="ECO:0000313" key="2">
    <source>
        <dbReference type="Proteomes" id="UP000019438"/>
    </source>
</evidence>
<proteinExistence type="predicted"/>
<gene>
    <name evidence="1" type="ORF">GbCGDNIH3_7002</name>
</gene>
<reference evidence="2" key="1">
    <citation type="submission" date="2012-06" db="EMBL/GenBank/DDBJ databases">
        <title>Genome analysis of multiple Granulibacter bethesdensis isolates demonstrates substantial genome diversity.</title>
        <authorList>
            <person name="Greenberg D.E."/>
            <person name="Porcella S.F."/>
            <person name="Zarember K."/>
            <person name="Zelazny A.M."/>
            <person name="Bruno D."/>
            <person name="Martens C."/>
            <person name="Barbian K.D."/>
            <person name="Jaske E."/>
            <person name="Holland S.M."/>
        </authorList>
    </citation>
    <scope>NUCLEOTIDE SEQUENCE [LARGE SCALE GENOMIC DNA]</scope>
    <source>
        <strain evidence="2">CGDNIH3</strain>
    </source>
</reference>
<sequence>MIHDGANTHDRTFRSEYPSFILPHRQSLRGFKLSSVQEKDQPYHGQYQSQ</sequence>
<dbReference type="KEGG" id="gbc:GbCGDNIH3_7002"/>
<name>A0AAN0REP4_9PROT</name>
<dbReference type="AlphaFoldDB" id="A0AAN0REP4"/>
<dbReference type="Proteomes" id="UP000019438">
    <property type="component" value="Chromosome"/>
</dbReference>
<organism evidence="1 2">
    <name type="scientific">Granulibacter bethesdensis</name>
    <dbReference type="NCBI Taxonomy" id="364410"/>
    <lineage>
        <taxon>Bacteria</taxon>
        <taxon>Pseudomonadati</taxon>
        <taxon>Pseudomonadota</taxon>
        <taxon>Alphaproteobacteria</taxon>
        <taxon>Acetobacterales</taxon>
        <taxon>Acetobacteraceae</taxon>
        <taxon>Granulibacter</taxon>
    </lineage>
</organism>
<evidence type="ECO:0000313" key="1">
    <source>
        <dbReference type="EMBL" id="AHJ63490.1"/>
    </source>
</evidence>
<accession>A0AAN0REP4</accession>
<protein>
    <submittedName>
        <fullName evidence="1">Uncharacterized protein</fullName>
    </submittedName>
</protein>